<gene>
    <name evidence="2" type="ORF">O0R52_21025</name>
</gene>
<feature type="transmembrane region" description="Helical" evidence="1">
    <location>
        <begin position="302"/>
        <end position="320"/>
    </location>
</feature>
<sequence length="435" mass="50138">MKSPSAILISEGLLATAAMSKFIDRLMKKENYSRLVVIICNLLFSAFISLFPSILISFIISMFNHQFLLEFKTYYFLSMMIFILMILVNLFAEQINIPMILLRITFYIKLKYKSATKTYVIALVTTLILCGLGQQLFNILFSALNRYGVQEEIAGIISIILAIGITISGYYTFPTNKQVRDTNELLLSPFFIIISIGMSYVVSERNMITNFAEGNREISAYILAVFMLTAINQIINYLKKLFDKMHESPENENKETIDLYTSSAWSKYVSRRKQFEKQLGILKVNIIKLCTFIRKNYKNKRFYIKTTAIVALFIVSYFILKKVNIFLSEFKIPEYIINFLSPLFIIGVFLYILFKMICLTIFKLRGAPKEKFVVLKCFSILLFFLSAFLYIITDYILGGNSHHLTNISAVLFGVASILYAVSYLVEWLISTRGRV</sequence>
<keyword evidence="3" id="KW-1185">Reference proteome</keyword>
<accession>A0ABY7I0E9</accession>
<feature type="transmembrane region" description="Helical" evidence="1">
    <location>
        <begin position="185"/>
        <end position="203"/>
    </location>
</feature>
<keyword evidence="1" id="KW-1133">Transmembrane helix</keyword>
<dbReference type="RefSeq" id="WP_256766544.1">
    <property type="nucleotide sequence ID" value="NZ_CP101718.1"/>
</dbReference>
<evidence type="ECO:0000313" key="2">
    <source>
        <dbReference type="EMBL" id="WAT21394.1"/>
    </source>
</evidence>
<feature type="transmembrane region" description="Helical" evidence="1">
    <location>
        <begin position="74"/>
        <end position="92"/>
    </location>
</feature>
<feature type="transmembrane region" description="Helical" evidence="1">
    <location>
        <begin position="119"/>
        <end position="141"/>
    </location>
</feature>
<feature type="transmembrane region" description="Helical" evidence="1">
    <location>
        <begin position="218"/>
        <end position="238"/>
    </location>
</feature>
<evidence type="ECO:0000256" key="1">
    <source>
        <dbReference type="SAM" id="Phobius"/>
    </source>
</evidence>
<dbReference type="Proteomes" id="UP001164713">
    <property type="component" value="Chromosome"/>
</dbReference>
<proteinExistence type="predicted"/>
<evidence type="ECO:0000313" key="3">
    <source>
        <dbReference type="Proteomes" id="UP001164713"/>
    </source>
</evidence>
<reference evidence="2" key="1">
    <citation type="submission" date="2022-12" db="EMBL/GenBank/DDBJ databases">
        <title>Genomic of Bacillus halotolerans.</title>
        <authorList>
            <person name="Xu G."/>
            <person name="Ding Y."/>
        </authorList>
    </citation>
    <scope>NUCLEOTIDE SEQUENCE</scope>
    <source>
        <strain evidence="2">B13</strain>
    </source>
</reference>
<protein>
    <submittedName>
        <fullName evidence="2">Uncharacterized protein</fullName>
    </submittedName>
</protein>
<organism evidence="2 3">
    <name type="scientific">Bacillus halotolerans</name>
    <dbReference type="NCBI Taxonomy" id="260554"/>
    <lineage>
        <taxon>Bacteria</taxon>
        <taxon>Bacillati</taxon>
        <taxon>Bacillota</taxon>
        <taxon>Bacilli</taxon>
        <taxon>Bacillales</taxon>
        <taxon>Bacillaceae</taxon>
        <taxon>Bacillus</taxon>
    </lineage>
</organism>
<feature type="transmembrane region" description="Helical" evidence="1">
    <location>
        <begin position="153"/>
        <end position="173"/>
    </location>
</feature>
<feature type="transmembrane region" description="Helical" evidence="1">
    <location>
        <begin position="35"/>
        <end position="62"/>
    </location>
</feature>
<dbReference type="EMBL" id="CP114066">
    <property type="protein sequence ID" value="WAT21394.1"/>
    <property type="molecule type" value="Genomic_DNA"/>
</dbReference>
<feature type="transmembrane region" description="Helical" evidence="1">
    <location>
        <begin position="373"/>
        <end position="392"/>
    </location>
</feature>
<name>A0ABY7I0E9_9BACI</name>
<feature type="transmembrane region" description="Helical" evidence="1">
    <location>
        <begin position="340"/>
        <end position="361"/>
    </location>
</feature>
<feature type="transmembrane region" description="Helical" evidence="1">
    <location>
        <begin position="404"/>
        <end position="425"/>
    </location>
</feature>
<keyword evidence="1" id="KW-0812">Transmembrane</keyword>
<keyword evidence="1" id="KW-0472">Membrane</keyword>